<dbReference type="CDD" id="cd00882">
    <property type="entry name" value="Ras_like_GTPase"/>
    <property type="match status" value="1"/>
</dbReference>
<organism evidence="1 2">
    <name type="scientific">Pseudoramibacter alactolyticus ATCC 23263</name>
    <dbReference type="NCBI Taxonomy" id="887929"/>
    <lineage>
        <taxon>Bacteria</taxon>
        <taxon>Bacillati</taxon>
        <taxon>Bacillota</taxon>
        <taxon>Clostridia</taxon>
        <taxon>Eubacteriales</taxon>
        <taxon>Eubacteriaceae</taxon>
        <taxon>Pseudoramibacter</taxon>
    </lineage>
</organism>
<dbReference type="GO" id="GO:0005524">
    <property type="term" value="F:ATP binding"/>
    <property type="evidence" value="ECO:0007669"/>
    <property type="project" value="InterPro"/>
</dbReference>
<dbReference type="SUPFAM" id="SSF52540">
    <property type="entry name" value="P-loop containing nucleoside triphosphate hydrolases"/>
    <property type="match status" value="1"/>
</dbReference>
<reference evidence="1 2" key="1">
    <citation type="submission" date="2010-12" db="EMBL/GenBank/DDBJ databases">
        <authorList>
            <person name="Muzny D."/>
            <person name="Qin X."/>
            <person name="Deng J."/>
            <person name="Jiang H."/>
            <person name="Liu Y."/>
            <person name="Qu J."/>
            <person name="Song X.-Z."/>
            <person name="Zhang L."/>
            <person name="Thornton R."/>
            <person name="Coyle M."/>
            <person name="Francisco L."/>
            <person name="Jackson L."/>
            <person name="Javaid M."/>
            <person name="Korchina V."/>
            <person name="Kovar C."/>
            <person name="Mata R."/>
            <person name="Mathew T."/>
            <person name="Ngo R."/>
            <person name="Nguyen L."/>
            <person name="Nguyen N."/>
            <person name="Okwuonu G."/>
            <person name="Ongeri F."/>
            <person name="Pham C."/>
            <person name="Simmons D."/>
            <person name="Wilczek-Boney K."/>
            <person name="Hale W."/>
            <person name="Jakkamsetti A."/>
            <person name="Pham P."/>
            <person name="Ruth R."/>
            <person name="San Lucas F."/>
            <person name="Warren J."/>
            <person name="Zhang J."/>
            <person name="Zhao Z."/>
            <person name="Zhou C."/>
            <person name="Zhu D."/>
            <person name="Lee S."/>
            <person name="Bess C."/>
            <person name="Blankenburg K."/>
            <person name="Forbes L."/>
            <person name="Fu Q."/>
            <person name="Gubbala S."/>
            <person name="Hirani K."/>
            <person name="Jayaseelan J.C."/>
            <person name="Lara F."/>
            <person name="Munidasa M."/>
            <person name="Palculict T."/>
            <person name="Patil S."/>
            <person name="Pu L.-L."/>
            <person name="Saada N."/>
            <person name="Tang L."/>
            <person name="Weissenberger G."/>
            <person name="Zhu Y."/>
            <person name="Hemphill L."/>
            <person name="Shang Y."/>
            <person name="Youmans B."/>
            <person name="Ayvaz T."/>
            <person name="Ross M."/>
            <person name="Santibanez J."/>
            <person name="Aqrawi P."/>
            <person name="Gross S."/>
            <person name="Joshi V."/>
            <person name="Fowler G."/>
            <person name="Nazareth L."/>
            <person name="Reid J."/>
            <person name="Worley K."/>
            <person name="Petrosino J."/>
            <person name="Highlander S."/>
            <person name="Gibbs R."/>
        </authorList>
    </citation>
    <scope>NUCLEOTIDE SEQUENCE [LARGE SCALE GENOMIC DNA]</scope>
    <source>
        <strain evidence="1 2">ATCC 23263</strain>
    </source>
</reference>
<dbReference type="Pfam" id="PF10662">
    <property type="entry name" value="PduV-EutP"/>
    <property type="match status" value="1"/>
</dbReference>
<comment type="caution">
    <text evidence="1">The sequence shown here is derived from an EMBL/GenBank/DDBJ whole genome shotgun (WGS) entry which is preliminary data.</text>
</comment>
<dbReference type="STRING" id="887929.HMP0721_0180"/>
<dbReference type="PANTHER" id="PTHR40453">
    <property type="entry name" value="PROTEIN YOEF"/>
    <property type="match status" value="1"/>
</dbReference>
<accession>E6MDU7</accession>
<evidence type="ECO:0000313" key="1">
    <source>
        <dbReference type="EMBL" id="EFV02706.1"/>
    </source>
</evidence>
<protein>
    <submittedName>
        <fullName evidence="1">Putative ethanolamine utilization protein, EutP</fullName>
    </submittedName>
</protein>
<dbReference type="InterPro" id="IPR012381">
    <property type="entry name" value="EutP_PduV"/>
</dbReference>
<dbReference type="GO" id="GO:0006576">
    <property type="term" value="P:biogenic amine metabolic process"/>
    <property type="evidence" value="ECO:0007669"/>
    <property type="project" value="InterPro"/>
</dbReference>
<dbReference type="EMBL" id="AEQN01000005">
    <property type="protein sequence ID" value="EFV02706.1"/>
    <property type="molecule type" value="Genomic_DNA"/>
</dbReference>
<keyword evidence="2" id="KW-1185">Reference proteome</keyword>
<proteinExistence type="predicted"/>
<gene>
    <name evidence="1" type="ORF">HMP0721_0180</name>
</gene>
<dbReference type="Proteomes" id="UP000004754">
    <property type="component" value="Unassembled WGS sequence"/>
</dbReference>
<dbReference type="HOGENOM" id="CLU_113298_0_0_9"/>
<dbReference type="OrthoDB" id="6179at2"/>
<dbReference type="InterPro" id="IPR027417">
    <property type="entry name" value="P-loop_NTPase"/>
</dbReference>
<sequence>MKKMVLMGRSECGKTTLKQALKGKKIQYEKTQAVNYFDVIIDTPGEYAEEADLARALALYSYEADIVALLINACEQYSLYPPAIDGVSARPVIGIVTQIDAPGANVPQATQWLKLTGAKPIFPVSSWTGEGLWDLLMYLREPGDVFPFTREELESPREVLSTKYDAPKIGSEIADLSDTDFIDINDKIRVSENKAHSLADNKNNMHNKQRT</sequence>
<evidence type="ECO:0000313" key="2">
    <source>
        <dbReference type="Proteomes" id="UP000004754"/>
    </source>
</evidence>
<dbReference type="AlphaFoldDB" id="E6MDU7"/>
<name>E6MDU7_9FIRM</name>
<dbReference type="eggNOG" id="COG4917">
    <property type="taxonomic scope" value="Bacteria"/>
</dbReference>
<dbReference type="PANTHER" id="PTHR40453:SF1">
    <property type="entry name" value="PROTEIN YOEF"/>
    <property type="match status" value="1"/>
</dbReference>
<dbReference type="Gene3D" id="3.40.50.300">
    <property type="entry name" value="P-loop containing nucleotide triphosphate hydrolases"/>
    <property type="match status" value="1"/>
</dbReference>
<dbReference type="RefSeq" id="WP_006597597.1">
    <property type="nucleotide sequence ID" value="NZ_GL622359.1"/>
</dbReference>